<protein>
    <submittedName>
        <fullName evidence="1">Uncharacterized protein</fullName>
    </submittedName>
</protein>
<evidence type="ECO:0000313" key="1">
    <source>
        <dbReference type="EMBL" id="CAK0894992.1"/>
    </source>
</evidence>
<gene>
    <name evidence="1" type="ORF">PCOR1329_LOCUS73880</name>
</gene>
<name>A0ABN9X6F1_9DINO</name>
<dbReference type="Proteomes" id="UP001189429">
    <property type="component" value="Unassembled WGS sequence"/>
</dbReference>
<organism evidence="1 2">
    <name type="scientific">Prorocentrum cordatum</name>
    <dbReference type="NCBI Taxonomy" id="2364126"/>
    <lineage>
        <taxon>Eukaryota</taxon>
        <taxon>Sar</taxon>
        <taxon>Alveolata</taxon>
        <taxon>Dinophyceae</taxon>
        <taxon>Prorocentrales</taxon>
        <taxon>Prorocentraceae</taxon>
        <taxon>Prorocentrum</taxon>
    </lineage>
</organism>
<comment type="caution">
    <text evidence="1">The sequence shown here is derived from an EMBL/GenBank/DDBJ whole genome shotgun (WGS) entry which is preliminary data.</text>
</comment>
<dbReference type="EMBL" id="CAUYUJ010019976">
    <property type="protein sequence ID" value="CAK0894992.1"/>
    <property type="molecule type" value="Genomic_DNA"/>
</dbReference>
<evidence type="ECO:0000313" key="2">
    <source>
        <dbReference type="Proteomes" id="UP001189429"/>
    </source>
</evidence>
<proteinExistence type="predicted"/>
<keyword evidence="2" id="KW-1185">Reference proteome</keyword>
<accession>A0ABN9X6F1</accession>
<feature type="non-terminal residue" evidence="1">
    <location>
        <position position="1"/>
    </location>
</feature>
<reference evidence="1" key="1">
    <citation type="submission" date="2023-10" db="EMBL/GenBank/DDBJ databases">
        <authorList>
            <person name="Chen Y."/>
            <person name="Shah S."/>
            <person name="Dougan E. K."/>
            <person name="Thang M."/>
            <person name="Chan C."/>
        </authorList>
    </citation>
    <scope>NUCLEOTIDE SEQUENCE [LARGE SCALE GENOMIC DNA]</scope>
</reference>
<sequence>EPGASRADGDAARLASLAFLRQYVPREVLEEEALPRLLPGPGGAVRVLSAALAPRGEEPALPAPPKPRPSLDELLADADFCPSARPWAGADVESDPLAQHELTSVFLVNEAAGCALAFHCLQAVDPCAA</sequence>